<evidence type="ECO:0000313" key="2">
    <source>
        <dbReference type="Proteomes" id="UP000196158"/>
    </source>
</evidence>
<keyword evidence="2" id="KW-1185">Reference proteome</keyword>
<dbReference type="EMBL" id="FXLY01000007">
    <property type="protein sequence ID" value="SMN21095.1"/>
    <property type="molecule type" value="Genomic_DNA"/>
</dbReference>
<gene>
    <name evidence="1" type="ORF">KASA_0L01188G</name>
</gene>
<protein>
    <submittedName>
        <fullName evidence="1">Uncharacterized protein</fullName>
    </submittedName>
</protein>
<dbReference type="OrthoDB" id="4067448at2759"/>
<organism evidence="1 2">
    <name type="scientific">Maudiozyma saulgeensis</name>
    <dbReference type="NCBI Taxonomy" id="1789683"/>
    <lineage>
        <taxon>Eukaryota</taxon>
        <taxon>Fungi</taxon>
        <taxon>Dikarya</taxon>
        <taxon>Ascomycota</taxon>
        <taxon>Saccharomycotina</taxon>
        <taxon>Saccharomycetes</taxon>
        <taxon>Saccharomycetales</taxon>
        <taxon>Saccharomycetaceae</taxon>
        <taxon>Maudiozyma</taxon>
    </lineage>
</organism>
<sequence length="705" mass="81286">MLLPLEILDIIVDKNNDNLNTLISWAKISPRYKRKIQENIGVITILDGLTYPQRYPLDYNVLFNDNNNVTISTEGFDSTALKTFTTNQSHILISIHSNNMYSQLLRFTLAKISHYCQINTVISIIYFNSHNYMSRLYFQEFERFLTALHFSELYVYGNWDICNDEGLFDLVNFFRNSYLNGIQVINSLTILDSAVSITSSSLQNIQTLGIRTLETDICNILKLCPRIKSIGSLKFPVGDTEHGKYILPKTEKISLTDCYPQLQKVLVDGNLVQDKLDLSVGVSITDPIFSDLYFPNIRVLQLHLGNFPYQTVQFKNCNFSKLTSLNCDTGIVPWEDLLQTGANITKLSMKLYSTDQISWLNSCPYDIKNIEILSTKTNNIPNISFNDLNLFLNDYTNISLTLQTLLHCNIFQNVILPSQSEIEKLNLKLDDINIVEEMKNNLNYSQYYHLNYSFPNYLQFEIPYIKELLICATENQNLSQLPRILNDTYTLEEPTYPENFHYYNNMLGIQPLKDIMNFSADQSSRRYSNDSMDSITMYRSVNRRNSSQASGSLLAYSKTSPTVEFEQNVFKFVFVENLPNVFSMDLYTLESVDFSFENILHGILPLLRIIIPVNSAYETQEQLTTLIMRGISEIFNFPLAVKFPNIIIQKLQLVVVTNSPKLINDESLHDYLDILQHNIALKYNDVIVVAPDEVPRYCYTVCINY</sequence>
<proteinExistence type="predicted"/>
<evidence type="ECO:0000313" key="1">
    <source>
        <dbReference type="EMBL" id="SMN21095.1"/>
    </source>
</evidence>
<accession>A0A1X7R635</accession>
<reference evidence="1 2" key="1">
    <citation type="submission" date="2017-04" db="EMBL/GenBank/DDBJ databases">
        <authorList>
            <person name="Afonso C.L."/>
            <person name="Miller P.J."/>
            <person name="Scott M.A."/>
            <person name="Spackman E."/>
            <person name="Goraichik I."/>
            <person name="Dimitrov K.M."/>
            <person name="Suarez D.L."/>
            <person name="Swayne D.E."/>
        </authorList>
    </citation>
    <scope>NUCLEOTIDE SEQUENCE [LARGE SCALE GENOMIC DNA]</scope>
</reference>
<dbReference type="AlphaFoldDB" id="A0A1X7R635"/>
<dbReference type="Proteomes" id="UP000196158">
    <property type="component" value="Unassembled WGS sequence"/>
</dbReference>
<name>A0A1X7R635_9SACH</name>